<dbReference type="RefSeq" id="WP_079688188.1">
    <property type="nucleotide sequence ID" value="NZ_FUZU01000002.1"/>
</dbReference>
<keyword evidence="2" id="KW-1185">Reference proteome</keyword>
<evidence type="ECO:0000313" key="1">
    <source>
        <dbReference type="EMBL" id="SKC78083.1"/>
    </source>
</evidence>
<evidence type="ECO:0008006" key="3">
    <source>
        <dbReference type="Google" id="ProtNLM"/>
    </source>
</evidence>
<dbReference type="AlphaFoldDB" id="A0A1T5LQ23"/>
<protein>
    <recommendedName>
        <fullName evidence="3">DinB superfamily protein</fullName>
    </recommendedName>
</protein>
<dbReference type="EMBL" id="FUZU01000002">
    <property type="protein sequence ID" value="SKC78083.1"/>
    <property type="molecule type" value="Genomic_DNA"/>
</dbReference>
<reference evidence="1 2" key="1">
    <citation type="submission" date="2017-02" db="EMBL/GenBank/DDBJ databases">
        <authorList>
            <person name="Peterson S.W."/>
        </authorList>
    </citation>
    <scope>NUCLEOTIDE SEQUENCE [LARGE SCALE GENOMIC DNA]</scope>
    <source>
        <strain evidence="1 2">DSM 25262</strain>
    </source>
</reference>
<sequence length="149" mass="17139">MLTQVLKTVFNRDLLKLKQEIASYKHEPNLWKIEKNIANPAGNLCLHLVGNLNTYIGATLGNTGYIRHRDLEFSSRDVPQEELIRKVEETIQVVDRVLSTLTESQLNEEYPLLVLAEKTSTGFFLVHLATHLTYHLGQVNYHRRLLDSN</sequence>
<dbReference type="SUPFAM" id="SSF109854">
    <property type="entry name" value="DinB/YfiT-like putative metalloenzymes"/>
    <property type="match status" value="1"/>
</dbReference>
<dbReference type="Proteomes" id="UP000190961">
    <property type="component" value="Unassembled WGS sequence"/>
</dbReference>
<dbReference type="Gene3D" id="1.20.120.450">
    <property type="entry name" value="dinb family like domain"/>
    <property type="match status" value="1"/>
</dbReference>
<dbReference type="OrthoDB" id="893570at2"/>
<dbReference type="InterPro" id="IPR034660">
    <property type="entry name" value="DinB/YfiT-like"/>
</dbReference>
<name>A0A1T5LQ23_9BACT</name>
<gene>
    <name evidence="1" type="ORF">SAMN05660236_3683</name>
</gene>
<evidence type="ECO:0000313" key="2">
    <source>
        <dbReference type="Proteomes" id="UP000190961"/>
    </source>
</evidence>
<organism evidence="1 2">
    <name type="scientific">Ohtaekwangia koreensis</name>
    <dbReference type="NCBI Taxonomy" id="688867"/>
    <lineage>
        <taxon>Bacteria</taxon>
        <taxon>Pseudomonadati</taxon>
        <taxon>Bacteroidota</taxon>
        <taxon>Cytophagia</taxon>
        <taxon>Cytophagales</taxon>
        <taxon>Fulvivirgaceae</taxon>
        <taxon>Ohtaekwangia</taxon>
    </lineage>
</organism>
<proteinExistence type="predicted"/>
<dbReference type="InterPro" id="IPR011466">
    <property type="entry name" value="DUF1572"/>
</dbReference>
<dbReference type="Pfam" id="PF07609">
    <property type="entry name" value="DUF1572"/>
    <property type="match status" value="1"/>
</dbReference>
<accession>A0A1T5LQ23</accession>
<dbReference type="STRING" id="688867.SAMN05660236_3683"/>